<dbReference type="InterPro" id="IPR010001">
    <property type="entry name" value="BofA"/>
</dbReference>
<feature type="transmembrane region" description="Helical" evidence="1">
    <location>
        <begin position="27"/>
        <end position="49"/>
    </location>
</feature>
<evidence type="ECO:0000313" key="3">
    <source>
        <dbReference type="Proteomes" id="UP000516046"/>
    </source>
</evidence>
<dbReference type="AlphaFoldDB" id="A0A7G9WL53"/>
<dbReference type="Pfam" id="PF07441">
    <property type="entry name" value="BofA"/>
    <property type="match status" value="1"/>
</dbReference>
<keyword evidence="1" id="KW-0472">Membrane</keyword>
<evidence type="ECO:0000256" key="1">
    <source>
        <dbReference type="SAM" id="Phobius"/>
    </source>
</evidence>
<feature type="transmembrane region" description="Helical" evidence="1">
    <location>
        <begin position="56"/>
        <end position="79"/>
    </location>
</feature>
<evidence type="ECO:0000313" key="2">
    <source>
        <dbReference type="EMBL" id="QNO19415.1"/>
    </source>
</evidence>
<keyword evidence="3" id="KW-1185">Reference proteome</keyword>
<reference evidence="2 3" key="1">
    <citation type="submission" date="2020-08" db="EMBL/GenBank/DDBJ databases">
        <authorList>
            <person name="Ren C."/>
            <person name="Gu Y."/>
            <person name="Xu Y."/>
        </authorList>
    </citation>
    <scope>NUCLEOTIDE SEQUENCE [LARGE SCALE GENOMIC DNA]</scope>
    <source>
        <strain evidence="2 3">LBM18003</strain>
    </source>
</reference>
<dbReference type="KEGG" id="caml:H6X83_03295"/>
<keyword evidence="1" id="KW-1133">Transmembrane helix</keyword>
<organism evidence="2 3">
    <name type="scientific">Caproicibacterium amylolyticum</name>
    <dbReference type="NCBI Taxonomy" id="2766537"/>
    <lineage>
        <taxon>Bacteria</taxon>
        <taxon>Bacillati</taxon>
        <taxon>Bacillota</taxon>
        <taxon>Clostridia</taxon>
        <taxon>Eubacteriales</taxon>
        <taxon>Oscillospiraceae</taxon>
        <taxon>Caproicibacterium</taxon>
    </lineage>
</organism>
<sequence>MIIVAAFLLCAALLAAGKNPRPFAAAAGSVVAGLAALLAVSLTGSFTGVSLPICPVTVGASAFLGIPGVTTLLLLNLIFL</sequence>
<accession>A0A7G9WL53</accession>
<dbReference type="EMBL" id="CP060696">
    <property type="protein sequence ID" value="QNO19415.1"/>
    <property type="molecule type" value="Genomic_DNA"/>
</dbReference>
<gene>
    <name evidence="2" type="ORF">H6X83_03295</name>
</gene>
<dbReference type="RefSeq" id="WP_212507751.1">
    <property type="nucleotide sequence ID" value="NZ_CP060696.1"/>
</dbReference>
<keyword evidence="1" id="KW-0812">Transmembrane</keyword>
<dbReference type="Proteomes" id="UP000516046">
    <property type="component" value="Chromosome"/>
</dbReference>
<proteinExistence type="predicted"/>
<name>A0A7G9WL53_9FIRM</name>
<protein>
    <submittedName>
        <fullName evidence="2">Pro-sigmaK processing inhibitor BofA family protein</fullName>
    </submittedName>
</protein>